<name>A0A194X114_MOLSC</name>
<evidence type="ECO:0000259" key="1">
    <source>
        <dbReference type="Pfam" id="PF06985"/>
    </source>
</evidence>
<dbReference type="AlphaFoldDB" id="A0A194X114"/>
<proteinExistence type="predicted"/>
<dbReference type="InterPro" id="IPR010730">
    <property type="entry name" value="HET"/>
</dbReference>
<evidence type="ECO:0000313" key="2">
    <source>
        <dbReference type="EMBL" id="KUJ13883.1"/>
    </source>
</evidence>
<feature type="non-terminal residue" evidence="2">
    <location>
        <position position="1"/>
    </location>
</feature>
<sequence length="175" mass="20085">VDSLCIIQDDEDDWRRESALMSEVYANAVVNIAAAGAKDGSVGLFFERDVVRESKYHVQISDEEIYEFREPRLYERCLQNTCLTSRGWCFQERFLARRTLHFTRHQIILECRDGVRCDSNPDGLSASTWKVYAPKRIMPTGRDHPGAWFEAVSIYSATQLTFARDRLVAISGVAR</sequence>
<dbReference type="RefSeq" id="XP_018068238.1">
    <property type="nucleotide sequence ID" value="XM_018208128.1"/>
</dbReference>
<dbReference type="PANTHER" id="PTHR33112">
    <property type="entry name" value="DOMAIN PROTEIN, PUTATIVE-RELATED"/>
    <property type="match status" value="1"/>
</dbReference>
<dbReference type="EMBL" id="KQ947421">
    <property type="protein sequence ID" value="KUJ13883.1"/>
    <property type="molecule type" value="Genomic_DNA"/>
</dbReference>
<evidence type="ECO:0000313" key="3">
    <source>
        <dbReference type="Proteomes" id="UP000070700"/>
    </source>
</evidence>
<dbReference type="GeneID" id="28817854"/>
<reference evidence="2 3" key="1">
    <citation type="submission" date="2015-10" db="EMBL/GenBank/DDBJ databases">
        <title>Full genome of DAOMC 229536 Phialocephala scopiformis, a fungal endophyte of spruce producing the potent anti-insectan compound rugulosin.</title>
        <authorList>
            <consortium name="DOE Joint Genome Institute"/>
            <person name="Walker A.K."/>
            <person name="Frasz S.L."/>
            <person name="Seifert K.A."/>
            <person name="Miller J.D."/>
            <person name="Mondo S.J."/>
            <person name="Labutti K."/>
            <person name="Lipzen A."/>
            <person name="Dockter R."/>
            <person name="Kennedy M."/>
            <person name="Grigoriev I.V."/>
            <person name="Spatafora J.W."/>
        </authorList>
    </citation>
    <scope>NUCLEOTIDE SEQUENCE [LARGE SCALE GENOMIC DNA]</scope>
    <source>
        <strain evidence="2 3">CBS 120377</strain>
    </source>
</reference>
<dbReference type="STRING" id="149040.A0A194X114"/>
<gene>
    <name evidence="2" type="ORF">LY89DRAFT_538419</name>
</gene>
<dbReference type="InParanoid" id="A0A194X114"/>
<accession>A0A194X114</accession>
<dbReference type="Proteomes" id="UP000070700">
    <property type="component" value="Unassembled WGS sequence"/>
</dbReference>
<dbReference type="Pfam" id="PF06985">
    <property type="entry name" value="HET"/>
    <property type="match status" value="1"/>
</dbReference>
<feature type="non-terminal residue" evidence="2">
    <location>
        <position position="175"/>
    </location>
</feature>
<protein>
    <submittedName>
        <fullName evidence="2">HET-domain-containing protein</fullName>
    </submittedName>
</protein>
<dbReference type="PANTHER" id="PTHR33112:SF10">
    <property type="entry name" value="TOL"/>
    <property type="match status" value="1"/>
</dbReference>
<organism evidence="2 3">
    <name type="scientific">Mollisia scopiformis</name>
    <name type="common">Conifer needle endophyte fungus</name>
    <name type="synonym">Phialocephala scopiformis</name>
    <dbReference type="NCBI Taxonomy" id="149040"/>
    <lineage>
        <taxon>Eukaryota</taxon>
        <taxon>Fungi</taxon>
        <taxon>Dikarya</taxon>
        <taxon>Ascomycota</taxon>
        <taxon>Pezizomycotina</taxon>
        <taxon>Leotiomycetes</taxon>
        <taxon>Helotiales</taxon>
        <taxon>Mollisiaceae</taxon>
        <taxon>Mollisia</taxon>
    </lineage>
</organism>
<feature type="domain" description="Heterokaryon incompatibility" evidence="1">
    <location>
        <begin position="1"/>
        <end position="92"/>
    </location>
</feature>
<dbReference type="OrthoDB" id="5125733at2759"/>
<dbReference type="KEGG" id="psco:LY89DRAFT_538419"/>
<keyword evidence="3" id="KW-1185">Reference proteome</keyword>